<feature type="region of interest" description="Disordered" evidence="1">
    <location>
        <begin position="1"/>
        <end position="21"/>
    </location>
</feature>
<feature type="region of interest" description="Disordered" evidence="1">
    <location>
        <begin position="42"/>
        <end position="61"/>
    </location>
</feature>
<proteinExistence type="predicted"/>
<reference evidence="2" key="1">
    <citation type="submission" date="2019-10" db="EMBL/GenBank/DDBJ databases">
        <title>The sequence and de novo assembly of the wild yak genome.</title>
        <authorList>
            <person name="Liu Y."/>
        </authorList>
    </citation>
    <scope>NUCLEOTIDE SEQUENCE [LARGE SCALE GENOMIC DNA]</scope>
    <source>
        <strain evidence="2">WY2019</strain>
    </source>
</reference>
<evidence type="ECO:0000256" key="1">
    <source>
        <dbReference type="SAM" id="MobiDB-lite"/>
    </source>
</evidence>
<name>A0A6B0SC20_9CETA</name>
<evidence type="ECO:0000313" key="3">
    <source>
        <dbReference type="Proteomes" id="UP000322234"/>
    </source>
</evidence>
<comment type="caution">
    <text evidence="2">The sequence shown here is derived from an EMBL/GenBank/DDBJ whole genome shotgun (WGS) entry which is preliminary data.</text>
</comment>
<accession>A0A6B0SC20</accession>
<keyword evidence="3" id="KW-1185">Reference proteome</keyword>
<feature type="compositionally biased region" description="Pro residues" evidence="1">
    <location>
        <begin position="96"/>
        <end position="109"/>
    </location>
</feature>
<gene>
    <name evidence="2" type="ORF">E5288_WYG006090</name>
</gene>
<dbReference type="Proteomes" id="UP000322234">
    <property type="component" value="Unassembled WGS sequence"/>
</dbReference>
<organism evidence="2 3">
    <name type="scientific">Bos mutus</name>
    <name type="common">wild yak</name>
    <dbReference type="NCBI Taxonomy" id="72004"/>
    <lineage>
        <taxon>Eukaryota</taxon>
        <taxon>Metazoa</taxon>
        <taxon>Chordata</taxon>
        <taxon>Craniata</taxon>
        <taxon>Vertebrata</taxon>
        <taxon>Euteleostomi</taxon>
        <taxon>Mammalia</taxon>
        <taxon>Eutheria</taxon>
        <taxon>Laurasiatheria</taxon>
        <taxon>Artiodactyla</taxon>
        <taxon>Ruminantia</taxon>
        <taxon>Pecora</taxon>
        <taxon>Bovidae</taxon>
        <taxon>Bovinae</taxon>
        <taxon>Bos</taxon>
    </lineage>
</organism>
<sequence>MHTTRTQPQVHIAAPASGSSVTSRAYWLRSVGTKMKTIQIPPRKWSPQARNSEGRPPETTTTKILVSFPTAAVLVTSSSRRIKQKTESLPEFLPLHNPPPHPVGSPPKPLLKSDILF</sequence>
<feature type="region of interest" description="Disordered" evidence="1">
    <location>
        <begin position="79"/>
        <end position="117"/>
    </location>
</feature>
<dbReference type="AlphaFoldDB" id="A0A6B0SC20"/>
<protein>
    <submittedName>
        <fullName evidence="2">Uncharacterized protein</fullName>
    </submittedName>
</protein>
<dbReference type="EMBL" id="VBQZ03010672">
    <property type="protein sequence ID" value="MXR00063.1"/>
    <property type="molecule type" value="Genomic_DNA"/>
</dbReference>
<evidence type="ECO:0000313" key="2">
    <source>
        <dbReference type="EMBL" id="MXR00063.1"/>
    </source>
</evidence>